<accession>A0A7R9XX44</accession>
<dbReference type="Pfam" id="PF01851">
    <property type="entry name" value="PC_rep"/>
    <property type="match status" value="1"/>
</dbReference>
<dbReference type="InterPro" id="IPR040623">
    <property type="entry name" value="RPN2_C"/>
</dbReference>
<dbReference type="InterPro" id="IPR048570">
    <property type="entry name" value="PSMD1_RPN2_N"/>
</dbReference>
<feature type="compositionally biased region" description="Basic and acidic residues" evidence="5">
    <location>
        <begin position="860"/>
        <end position="871"/>
    </location>
</feature>
<dbReference type="GO" id="GO:0008540">
    <property type="term" value="C:proteasome regulatory particle, base subcomplex"/>
    <property type="evidence" value="ECO:0007669"/>
    <property type="project" value="UniProtKB-UniRule"/>
</dbReference>
<gene>
    <name evidence="8" type="ORF">MPUS1402_LOCUS3304</name>
</gene>
<evidence type="ECO:0000259" key="6">
    <source>
        <dbReference type="Pfam" id="PF18004"/>
    </source>
</evidence>
<dbReference type="AlphaFoldDB" id="A0A7R9XX44"/>
<comment type="subunit">
    <text evidence="4">Component of the 19S regulatory particle (RP/PA700) base subcomplex of the 26S proteasome. The 26S proteasome is composed of a core protease (CP), known as the 20S proteasome, capped at one or both ends by the 19S regulatory particle (RP/PA700).</text>
</comment>
<dbReference type="GO" id="GO:0005634">
    <property type="term" value="C:nucleus"/>
    <property type="evidence" value="ECO:0007669"/>
    <property type="project" value="TreeGrafter"/>
</dbReference>
<sequence length="996" mass="107048">MAVAVMPAMGPTLGSAAGLISMLEEEQVQLQTSALRSLNAVVDTHWAEVAGSISVIEALYEDEFFASRDLAALLASKVYYHLGEMNDALNYALCAGSLFDVTETTDFVQTLLAKAIDAYIEQRSDAKTDDVDETDKRLVAIVERMFERCYDDGQFTQAIGVALETRRLDKLQESILKSGDVVESLDYATKVCQTLVTSREFRQSVLRVLVKMYETTEGVEPNYLNMCQCLMFLDDADGVANVLTKLVNGSDDEQLLSFQIAFSLCENEIQPFLNKVNAKLAPAVAETPAPANEDGMDDDTKTEDVKLEDTTSSNPSKLLRSVLSGALPVNLHLEFLFSHNASDLLLLKQIRAAVESRNSVCHTATVLCNALMHAGTTVDTFLRENLDWLSRATNWARFSATAGMGVIHRGQLNEGRQLMGPFLPREGGGGGQRPSPYTEGGALYALGLIHANHGDDILPFLLESSRSSNNEVIQHGACLGLGLAALGTGNEEVYTDLFRIMRTDSAVAGEGAGIGVGLLLAGTGIATKQQQILNYCHKTQHEKIIRGCGVGLALTAYGREEEAEPLIEQMVRDSDPIIRYGGCLAVAAAYVATGNNAAVRRLLHVAVSDVSDDVRRAAVMSLGFVLCSTPSQCPRVVALLSESYNPHVRYGAAMAVGICCSGTGLKEAVELLEPMLTDAVDFVQQGALIAMAMVMVEQTEANVAPFRKRLTNHITDNREVTMTKMGAIMAQGIVDAGGRNVTIGLRARSGFPRMTAVVSMIVFTQYWYWSPLSYFVSLTFVPTAFIGLDAKLKMPHCSVTSHCKPSLFAYPPAVTADDKKDKGKVVKAVLSTTAKAKAKAAKKARETAAEGGGDVEMETDAAKGGEEKDATDGMDVDGGDEKKKDGDDKDTDAAKKEPEPTKEELANPARVTPGQERYVKFDDDSRFVPIVSGKAAQTRGFVVLKDTTPGEEVEYVTTTKTPAPAGGAGDAGGAIAAAVEEEPDAPDAFEFDPNDV</sequence>
<dbReference type="GO" id="GO:0030234">
    <property type="term" value="F:enzyme regulator activity"/>
    <property type="evidence" value="ECO:0007669"/>
    <property type="project" value="UniProtKB-UniRule"/>
</dbReference>
<evidence type="ECO:0000256" key="3">
    <source>
        <dbReference type="ARBA" id="ARBA00022942"/>
    </source>
</evidence>
<dbReference type="FunFam" id="1.25.10.10:FF:000017">
    <property type="entry name" value="26S proteasome non-ATPase regulatory subunit 1"/>
    <property type="match status" value="1"/>
</dbReference>
<evidence type="ECO:0000256" key="5">
    <source>
        <dbReference type="SAM" id="MobiDB-lite"/>
    </source>
</evidence>
<dbReference type="Pfam" id="PF18004">
    <property type="entry name" value="RPN2_C"/>
    <property type="match status" value="1"/>
</dbReference>
<name>A0A7R9XX44_MICPS</name>
<dbReference type="InterPro" id="IPR016024">
    <property type="entry name" value="ARM-type_fold"/>
</dbReference>
<dbReference type="GO" id="GO:0034515">
    <property type="term" value="C:proteasome storage granule"/>
    <property type="evidence" value="ECO:0007669"/>
    <property type="project" value="TreeGrafter"/>
</dbReference>
<dbReference type="PIRSF" id="PIRSF015947">
    <property type="entry name" value="26S_Psome_Rpn2"/>
    <property type="match status" value="1"/>
</dbReference>
<dbReference type="InterPro" id="IPR002015">
    <property type="entry name" value="Proteasome/cyclosome_rpt"/>
</dbReference>
<evidence type="ECO:0000256" key="2">
    <source>
        <dbReference type="ARBA" id="ARBA00022737"/>
    </source>
</evidence>
<feature type="region of interest" description="Disordered" evidence="5">
    <location>
        <begin position="845"/>
        <end position="916"/>
    </location>
</feature>
<evidence type="ECO:0000256" key="4">
    <source>
        <dbReference type="PIRNR" id="PIRNR015947"/>
    </source>
</evidence>
<evidence type="ECO:0000313" key="8">
    <source>
        <dbReference type="EMBL" id="CAD8232486.1"/>
    </source>
</evidence>
<keyword evidence="2" id="KW-0677">Repeat</keyword>
<comment type="similarity">
    <text evidence="1 4">Belongs to the proteasome subunit S1 family.</text>
</comment>
<dbReference type="PANTHER" id="PTHR10943:SF2">
    <property type="entry name" value="26S PROTEASOME NON-ATPASE REGULATORY SUBUNIT 1"/>
    <property type="match status" value="1"/>
</dbReference>
<dbReference type="EMBL" id="HBDY01004374">
    <property type="protein sequence ID" value="CAD8232486.1"/>
    <property type="molecule type" value="Transcribed_RNA"/>
</dbReference>
<dbReference type="InterPro" id="IPR016642">
    <property type="entry name" value="26S_Psome_Rpn2"/>
</dbReference>
<feature type="domain" description="26S proteasome non-ATPase regulatory subunit 1/RPN2 N-terminal" evidence="7">
    <location>
        <begin position="15"/>
        <end position="339"/>
    </location>
</feature>
<evidence type="ECO:0000256" key="1">
    <source>
        <dbReference type="ARBA" id="ARBA00006308"/>
    </source>
</evidence>
<feature type="compositionally biased region" description="Basic and acidic residues" evidence="5">
    <location>
        <begin position="879"/>
        <end position="905"/>
    </location>
</feature>
<organism evidence="8">
    <name type="scientific">Micromonas pusilla</name>
    <name type="common">Picoplanktonic green alga</name>
    <name type="synonym">Chromulina pusilla</name>
    <dbReference type="NCBI Taxonomy" id="38833"/>
    <lineage>
        <taxon>Eukaryota</taxon>
        <taxon>Viridiplantae</taxon>
        <taxon>Chlorophyta</taxon>
        <taxon>Mamiellophyceae</taxon>
        <taxon>Mamiellales</taxon>
        <taxon>Mamiellaceae</taxon>
        <taxon>Micromonas</taxon>
    </lineage>
</organism>
<dbReference type="PANTHER" id="PTHR10943">
    <property type="entry name" value="26S PROTEASOME NON-ATPASE REGULATORY SUBUNIT"/>
    <property type="match status" value="1"/>
</dbReference>
<evidence type="ECO:0000259" key="7">
    <source>
        <dbReference type="Pfam" id="PF21505"/>
    </source>
</evidence>
<dbReference type="GO" id="GO:0042176">
    <property type="term" value="P:regulation of protein catabolic process"/>
    <property type="evidence" value="ECO:0007669"/>
    <property type="project" value="UniProtKB-UniRule"/>
</dbReference>
<proteinExistence type="inferred from homology"/>
<dbReference type="SUPFAM" id="SSF48371">
    <property type="entry name" value="ARM repeat"/>
    <property type="match status" value="1"/>
</dbReference>
<dbReference type="Gene3D" id="1.25.10.10">
    <property type="entry name" value="Leucine-rich Repeat Variant"/>
    <property type="match status" value="1"/>
</dbReference>
<protein>
    <recommendedName>
        <fullName evidence="4">26S proteasome non-ATPase regulatory subunit 1 homolog</fullName>
    </recommendedName>
</protein>
<dbReference type="Pfam" id="PF13646">
    <property type="entry name" value="HEAT_2"/>
    <property type="match status" value="1"/>
</dbReference>
<feature type="region of interest" description="Disordered" evidence="5">
    <location>
        <begin position="287"/>
        <end position="313"/>
    </location>
</feature>
<comment type="function">
    <text evidence="4">Acts as a regulatory subunit of the 26S proteasome which is involved in the ATP-dependent degradation of ubiquitinated proteins.</text>
</comment>
<dbReference type="Pfam" id="PF21505">
    <property type="entry name" value="RPN2_N"/>
    <property type="match status" value="1"/>
</dbReference>
<keyword evidence="3 4" id="KW-0647">Proteasome</keyword>
<feature type="compositionally biased region" description="Basic and acidic residues" evidence="5">
    <location>
        <begin position="298"/>
        <end position="309"/>
    </location>
</feature>
<dbReference type="InterPro" id="IPR011989">
    <property type="entry name" value="ARM-like"/>
</dbReference>
<feature type="domain" description="26S proteasome regulatory subunit RPN2 C-terminal" evidence="6">
    <location>
        <begin position="783"/>
        <end position="956"/>
    </location>
</feature>
<dbReference type="GO" id="GO:0043161">
    <property type="term" value="P:proteasome-mediated ubiquitin-dependent protein catabolic process"/>
    <property type="evidence" value="ECO:0007669"/>
    <property type="project" value="TreeGrafter"/>
</dbReference>
<reference evidence="8" key="1">
    <citation type="submission" date="2021-01" db="EMBL/GenBank/DDBJ databases">
        <authorList>
            <person name="Corre E."/>
            <person name="Pelletier E."/>
            <person name="Niang G."/>
            <person name="Scheremetjew M."/>
            <person name="Finn R."/>
            <person name="Kale V."/>
            <person name="Holt S."/>
            <person name="Cochrane G."/>
            <person name="Meng A."/>
            <person name="Brown T."/>
            <person name="Cohen L."/>
        </authorList>
    </citation>
    <scope>NUCLEOTIDE SEQUENCE</scope>
    <source>
        <strain evidence="8">RCC1614</strain>
    </source>
</reference>